<dbReference type="RefSeq" id="WP_165589408.1">
    <property type="nucleotide sequence ID" value="NZ_CYTO01000020.1"/>
</dbReference>
<dbReference type="EMBL" id="CYUE01000020">
    <property type="protein sequence ID" value="CUK26097.1"/>
    <property type="molecule type" value="Genomic_DNA"/>
</dbReference>
<name>A0A0P1IR56_9RHOB</name>
<accession>A0A0P1IR56</accession>
<organism evidence="1 2">
    <name type="scientific">Cognatishimia activa</name>
    <dbReference type="NCBI Taxonomy" id="1715691"/>
    <lineage>
        <taxon>Bacteria</taxon>
        <taxon>Pseudomonadati</taxon>
        <taxon>Pseudomonadota</taxon>
        <taxon>Alphaproteobacteria</taxon>
        <taxon>Rhodobacterales</taxon>
        <taxon>Paracoccaceae</taxon>
        <taxon>Cognatishimia</taxon>
    </lineage>
</organism>
<evidence type="ECO:0000313" key="1">
    <source>
        <dbReference type="EMBL" id="CUK26097.1"/>
    </source>
</evidence>
<dbReference type="AlphaFoldDB" id="A0A0P1IR56"/>
<gene>
    <name evidence="1" type="ORF">TA5114_01904</name>
</gene>
<protein>
    <submittedName>
        <fullName evidence="1">Uncharacterized protein</fullName>
    </submittedName>
</protein>
<evidence type="ECO:0000313" key="2">
    <source>
        <dbReference type="Proteomes" id="UP000051184"/>
    </source>
</evidence>
<reference evidence="2" key="1">
    <citation type="submission" date="2015-09" db="EMBL/GenBank/DDBJ databases">
        <authorList>
            <person name="Rodrigo-Torres Lidia"/>
            <person name="Arahal R.David."/>
        </authorList>
    </citation>
    <scope>NUCLEOTIDE SEQUENCE [LARGE SCALE GENOMIC DNA]</scope>
    <source>
        <strain evidence="2">CECT 5114</strain>
    </source>
</reference>
<keyword evidence="2" id="KW-1185">Reference proteome</keyword>
<sequence>MIEVSTTREIARAYDRAHAERAQAFKKLFRLPRVNFHVPLGWFALTAPSR</sequence>
<dbReference type="STRING" id="1715691.TA5113_02122"/>
<dbReference type="Proteomes" id="UP000051184">
    <property type="component" value="Unassembled WGS sequence"/>
</dbReference>
<proteinExistence type="predicted"/>